<name>A0ABW1K2K0_9ACTN</name>
<organism evidence="2 3">
    <name type="scientific">Plantactinospora solaniradicis</name>
    <dbReference type="NCBI Taxonomy" id="1723736"/>
    <lineage>
        <taxon>Bacteria</taxon>
        <taxon>Bacillati</taxon>
        <taxon>Actinomycetota</taxon>
        <taxon>Actinomycetes</taxon>
        <taxon>Micromonosporales</taxon>
        <taxon>Micromonosporaceae</taxon>
        <taxon>Plantactinospora</taxon>
    </lineage>
</organism>
<dbReference type="Proteomes" id="UP001596203">
    <property type="component" value="Unassembled WGS sequence"/>
</dbReference>
<reference evidence="3" key="1">
    <citation type="journal article" date="2019" name="Int. J. Syst. Evol. Microbiol.">
        <title>The Global Catalogue of Microorganisms (GCM) 10K type strain sequencing project: providing services to taxonomists for standard genome sequencing and annotation.</title>
        <authorList>
            <consortium name="The Broad Institute Genomics Platform"/>
            <consortium name="The Broad Institute Genome Sequencing Center for Infectious Disease"/>
            <person name="Wu L."/>
            <person name="Ma J."/>
        </authorList>
    </citation>
    <scope>NUCLEOTIDE SEQUENCE [LARGE SCALE GENOMIC DNA]</scope>
    <source>
        <strain evidence="3">ZS-35-S2</strain>
    </source>
</reference>
<comment type="caution">
    <text evidence="2">The sequence shown here is derived from an EMBL/GenBank/DDBJ whole genome shotgun (WGS) entry which is preliminary data.</text>
</comment>
<accession>A0ABW1K2K0</accession>
<evidence type="ECO:0000256" key="1">
    <source>
        <dbReference type="SAM" id="Phobius"/>
    </source>
</evidence>
<evidence type="ECO:0000313" key="3">
    <source>
        <dbReference type="Proteomes" id="UP001596203"/>
    </source>
</evidence>
<dbReference type="EMBL" id="JBHSPR010000001">
    <property type="protein sequence ID" value="MFC6015481.1"/>
    <property type="molecule type" value="Genomic_DNA"/>
</dbReference>
<keyword evidence="1" id="KW-0472">Membrane</keyword>
<proteinExistence type="predicted"/>
<feature type="transmembrane region" description="Helical" evidence="1">
    <location>
        <begin position="45"/>
        <end position="66"/>
    </location>
</feature>
<evidence type="ECO:0008006" key="4">
    <source>
        <dbReference type="Google" id="ProtNLM"/>
    </source>
</evidence>
<keyword evidence="1" id="KW-0812">Transmembrane</keyword>
<sequence>MRVDSDDERLTSAFARFRNSATPLVRPAGVAAAHATVRGRTRVRAITTSALAVLLVVGPVAAYAAVGTEPGRAPLAVDVDPAARPSASGGHWVRPATSAGDPVDPANATLDVPAWAPDAIVPGCPSGSLAFVGGEHTAQGPLRLQLHRGVEIDIDGDGTPEMVNRLSCGNQASTFQVVAFDRYGQDGIRTVGQVAAQTGEVEAICDVAAGVGGTVAVLVVDHPTHCAAEPPPGARQEWRTFAWNGSRFARAASPVDRAAADLTVDATDLVFGAPVDGLRRGSMEVTVRNLGPAKVPYTVFLDLRGRFQLEQAPGCVVDASGKDSRVTCVDRLVDVGASETLRFEFTPRTEAPQPGPVMVRAYPDFGYGEKARENNRARVAMRF</sequence>
<keyword evidence="3" id="KW-1185">Reference proteome</keyword>
<dbReference type="RefSeq" id="WP_377417548.1">
    <property type="nucleotide sequence ID" value="NZ_JBHSPR010000001.1"/>
</dbReference>
<evidence type="ECO:0000313" key="2">
    <source>
        <dbReference type="EMBL" id="MFC6015481.1"/>
    </source>
</evidence>
<protein>
    <recommendedName>
        <fullName evidence="4">CARDB domain-containing protein</fullName>
    </recommendedName>
</protein>
<gene>
    <name evidence="2" type="ORF">ACFP2T_04615</name>
</gene>
<keyword evidence="1" id="KW-1133">Transmembrane helix</keyword>